<keyword evidence="1" id="KW-0472">Membrane</keyword>
<accession>A0A2D3I7A3</accession>
<sequence>MCVLLQMICWIVVFWTLMMSVLNLWTSSAPRLAKNCKRLESILTTIWLVIPVQLPNSLL</sequence>
<keyword evidence="1" id="KW-1133">Transmembrane helix</keyword>
<proteinExistence type="predicted"/>
<keyword evidence="1" id="KW-0812">Transmembrane</keyword>
<reference evidence="2" key="1">
    <citation type="journal article" date="2018" name="Aquaculture">
        <title>Complete genome sequence of a white spot syndrome virus associated with a disease incursion in Australia.</title>
        <authorList>
            <person name="Oakey J."/>
            <person name="Smith C.S."/>
        </authorList>
    </citation>
    <scope>NUCLEOTIDE SEQUENCE [LARGE SCALE GENOMIC DNA]</scope>
    <source>
        <strain evidence="2">WSSV-AU</strain>
    </source>
</reference>
<dbReference type="Proteomes" id="UP000267516">
    <property type="component" value="Segment"/>
</dbReference>
<feature type="transmembrane region" description="Helical" evidence="1">
    <location>
        <begin position="7"/>
        <end position="26"/>
    </location>
</feature>
<name>A0A2D3I7A3_9VIRU</name>
<evidence type="ECO:0000313" key="2">
    <source>
        <dbReference type="EMBL" id="ATU84242.1"/>
    </source>
</evidence>
<protein>
    <submittedName>
        <fullName evidence="2">ORF967</fullName>
    </submittedName>
</protein>
<organism evidence="2">
    <name type="scientific">White spot syndrome virus</name>
    <dbReference type="NCBI Taxonomy" id="342409"/>
    <lineage>
        <taxon>Viruses</taxon>
        <taxon>Viruses incertae sedis</taxon>
        <taxon>Naldaviricetes</taxon>
        <taxon>Nimaviridae</taxon>
        <taxon>Whispovirus</taxon>
    </lineage>
</organism>
<dbReference type="EMBL" id="MF768985">
    <property type="protein sequence ID" value="ATU84242.1"/>
    <property type="molecule type" value="Genomic_DNA"/>
</dbReference>
<evidence type="ECO:0000256" key="1">
    <source>
        <dbReference type="SAM" id="Phobius"/>
    </source>
</evidence>